<dbReference type="OrthoDB" id="201595at2759"/>
<dbReference type="AlphaFoldDB" id="A0A812JGE9"/>
<evidence type="ECO:0000313" key="2">
    <source>
        <dbReference type="Proteomes" id="UP000604046"/>
    </source>
</evidence>
<name>A0A812JGE9_9DINO</name>
<proteinExistence type="predicted"/>
<feature type="non-terminal residue" evidence="1">
    <location>
        <position position="1"/>
    </location>
</feature>
<dbReference type="InterPro" id="IPR021134">
    <property type="entry name" value="Bestrophin-like"/>
</dbReference>
<dbReference type="Pfam" id="PF01062">
    <property type="entry name" value="Bestrophin"/>
    <property type="match status" value="1"/>
</dbReference>
<sequence length="353" mass="39423">GVQTVPGRAFRHVDSYNSVQLASSALCCVLRGTVLTNRVLWAEQLLLFLLYVCSWRVAVGFMREAISHGDDSVEVRITRHYTEIMTSLAGFLLAFYTSIAVSRWWRLRTEGIGRIWGASSQLMMLLAALLEEGDLELLLAIRRYARASLAIHFLRRRYPSDFMEKLDELAEREILLDSEVEKLREVGVNLAESVWTWVTQIVVTLARTKQMSEYMLTHLLQVVEKGRSGAACIGAQMGTPIPLQYVHLMGLLVKAHNVILACACGFQLAAMSHRYAPGISLRVFLTPFLYNGILLINAELADPFAGGVNAFSLEKYEKGIENDGRGYVRASISVPDCLPACRSLGMPQPRRPS</sequence>
<dbReference type="Proteomes" id="UP000604046">
    <property type="component" value="Unassembled WGS sequence"/>
</dbReference>
<keyword evidence="2" id="KW-1185">Reference proteome</keyword>
<dbReference type="EMBL" id="CAJNDS010000387">
    <property type="protein sequence ID" value="CAE7200545.1"/>
    <property type="molecule type" value="Genomic_DNA"/>
</dbReference>
<organism evidence="1 2">
    <name type="scientific">Symbiodinium natans</name>
    <dbReference type="NCBI Taxonomy" id="878477"/>
    <lineage>
        <taxon>Eukaryota</taxon>
        <taxon>Sar</taxon>
        <taxon>Alveolata</taxon>
        <taxon>Dinophyceae</taxon>
        <taxon>Suessiales</taxon>
        <taxon>Symbiodiniaceae</taxon>
        <taxon>Symbiodinium</taxon>
    </lineage>
</organism>
<accession>A0A812JGE9</accession>
<comment type="caution">
    <text evidence="1">The sequence shown here is derived from an EMBL/GenBank/DDBJ whole genome shotgun (WGS) entry which is preliminary data.</text>
</comment>
<dbReference type="GO" id="GO:0005254">
    <property type="term" value="F:chloride channel activity"/>
    <property type="evidence" value="ECO:0007669"/>
    <property type="project" value="InterPro"/>
</dbReference>
<gene>
    <name evidence="1" type="primary">best-5</name>
    <name evidence="1" type="ORF">SNAT2548_LOCUS5956</name>
</gene>
<protein>
    <submittedName>
        <fullName evidence="1">Best-5 protein</fullName>
    </submittedName>
</protein>
<reference evidence="1" key="1">
    <citation type="submission" date="2021-02" db="EMBL/GenBank/DDBJ databases">
        <authorList>
            <person name="Dougan E. K."/>
            <person name="Rhodes N."/>
            <person name="Thang M."/>
            <person name="Chan C."/>
        </authorList>
    </citation>
    <scope>NUCLEOTIDE SEQUENCE</scope>
</reference>
<evidence type="ECO:0000313" key="1">
    <source>
        <dbReference type="EMBL" id="CAE7200545.1"/>
    </source>
</evidence>